<comment type="subcellular location">
    <subcellularLocation>
        <location evidence="1">Cytoplasm</location>
        <location evidence="1">Cytoskeleton</location>
        <location evidence="1">Microtubule organizing center</location>
        <location evidence="1">Centrosome</location>
    </subcellularLocation>
    <subcellularLocation>
        <location evidence="2">Cytoplasm</location>
        <location evidence="2">Cytoskeleton</location>
        <location evidence="2">Spindle pole</location>
    </subcellularLocation>
</comment>
<keyword evidence="11" id="KW-1133">Transmembrane helix</keyword>
<evidence type="ECO:0000256" key="3">
    <source>
        <dbReference type="ARBA" id="ARBA00010886"/>
    </source>
</evidence>
<organism evidence="13 14">
    <name type="scientific">Dictyobacter aurantiacus</name>
    <dbReference type="NCBI Taxonomy" id="1936993"/>
    <lineage>
        <taxon>Bacteria</taxon>
        <taxon>Bacillati</taxon>
        <taxon>Chloroflexota</taxon>
        <taxon>Ktedonobacteria</taxon>
        <taxon>Ktedonobacterales</taxon>
        <taxon>Dictyobacteraceae</taxon>
        <taxon>Dictyobacter</taxon>
    </lineage>
</organism>
<evidence type="ECO:0000256" key="11">
    <source>
        <dbReference type="SAM" id="Phobius"/>
    </source>
</evidence>
<keyword evidence="7" id="KW-0418">Kinase</keyword>
<sequence length="796" mass="85076">MAAQNTSKSPISMMFASYSLIRQLGQTSQSNTYLASPMSQPELEVVVKIFDASCLGPGYEAKNFLQDVARLQQLTHPHLLSVLDADIEQQQPFVVSPYLSFGSLRDHLHTFAPPRFSLEPVLQLGVEIGQALSYCHDHDFLHGHLSPNDVLFTDEGTALLGDFGLALLTAECITDNPVWPHSAFYRAPELRTGLADQKSDQFSLGCLLYEMLTGSHPFEQLEPAIALSDPQTKLPQPPSRLAPDVPNALDSVLLKALAREPGARYESVAKLVEALQAISVPTETTSAALSQAHPDNELPDANGGAKDASRKPSRSKAPAFPFSPEVSVGYRDILSSLQLEKLKSPTVLPTEEPLEPPDPPKITPSPSTNTSQHTTEDDLSFYLWDDQDNDSPWAIQEDDDTKDQSMPASPVAPVLDEQVQAVPQSGLAVSDAFAGPEPDEAVALPDVTAAHSSGTVPHSFSLASQAQTHASRGYVATPLSPQSRPRPVTARSRGPLLVLLILALLLAAVGFSQTYLFMAFVPGGNVALLATPRAKIDPQSTIQALAPTPLPTRGVPTRVPTPAPTRVPTPTPTRVPTPTPTRVPTPTPTQVPISTQAPPVPPAPPAVPTTPGQIYAWATSGMPVIDDALSAQDGNQWQTGLDSTGDGCSFTGGAYQASILQTSYFVGCMAQSTNFSNFAFQVKMTITQGSGGGLIFRTTSSATYRFRVDASGHYDLAGLPPNKTISGTSPAVHQGFNQMNLLTVVARGNNIYMYVNNQFVAYVSDSSSSNGEIGFLAVDAGSPTKVLYQNMKVWTL</sequence>
<dbReference type="SUPFAM" id="SSF56112">
    <property type="entry name" value="Protein kinase-like (PK-like)"/>
    <property type="match status" value="1"/>
</dbReference>
<accession>A0A401Z9E2</accession>
<keyword evidence="8" id="KW-0067">ATP-binding</keyword>
<dbReference type="InterPro" id="IPR011009">
    <property type="entry name" value="Kinase-like_dom_sf"/>
</dbReference>
<reference evidence="14" key="1">
    <citation type="submission" date="2018-12" db="EMBL/GenBank/DDBJ databases">
        <title>Tengunoibacter tsumagoiensis gen. nov., sp. nov., Dictyobacter kobayashii sp. nov., D. alpinus sp. nov., and D. joshuensis sp. nov. and description of Dictyobacteraceae fam. nov. within the order Ktedonobacterales isolated from Tengu-no-mugimeshi.</title>
        <authorList>
            <person name="Wang C.M."/>
            <person name="Zheng Y."/>
            <person name="Sakai Y."/>
            <person name="Toyoda A."/>
            <person name="Minakuchi Y."/>
            <person name="Abe K."/>
            <person name="Yokota A."/>
            <person name="Yabe S."/>
        </authorList>
    </citation>
    <scope>NUCLEOTIDE SEQUENCE [LARGE SCALE GENOMIC DNA]</scope>
    <source>
        <strain evidence="14">S-27</strain>
    </source>
</reference>
<evidence type="ECO:0000259" key="12">
    <source>
        <dbReference type="PROSITE" id="PS50011"/>
    </source>
</evidence>
<dbReference type="InterPro" id="IPR000719">
    <property type="entry name" value="Prot_kinase_dom"/>
</dbReference>
<evidence type="ECO:0000313" key="13">
    <source>
        <dbReference type="EMBL" id="GCE03487.1"/>
    </source>
</evidence>
<evidence type="ECO:0000313" key="14">
    <source>
        <dbReference type="Proteomes" id="UP000287224"/>
    </source>
</evidence>
<keyword evidence="5" id="KW-0808">Transferase</keyword>
<feature type="region of interest" description="Disordered" evidence="10">
    <location>
        <begin position="545"/>
        <end position="607"/>
    </location>
</feature>
<comment type="caution">
    <text evidence="13">The sequence shown here is derived from an EMBL/GenBank/DDBJ whole genome shotgun (WGS) entry which is preliminary data.</text>
</comment>
<dbReference type="CDD" id="cd14014">
    <property type="entry name" value="STKc_PknB_like"/>
    <property type="match status" value="1"/>
</dbReference>
<dbReference type="GO" id="GO:0005524">
    <property type="term" value="F:ATP binding"/>
    <property type="evidence" value="ECO:0007669"/>
    <property type="project" value="UniProtKB-KW"/>
</dbReference>
<feature type="compositionally biased region" description="Pro residues" evidence="10">
    <location>
        <begin position="559"/>
        <end position="589"/>
    </location>
</feature>
<dbReference type="Gene3D" id="3.30.200.20">
    <property type="entry name" value="Phosphorylase Kinase, domain 1"/>
    <property type="match status" value="1"/>
</dbReference>
<protein>
    <recommendedName>
        <fullName evidence="4">non-specific serine/threonine protein kinase</fullName>
        <ecNumber evidence="4">2.7.11.1</ecNumber>
    </recommendedName>
</protein>
<feature type="compositionally biased region" description="Pro residues" evidence="10">
    <location>
        <begin position="598"/>
        <end position="607"/>
    </location>
</feature>
<dbReference type="GO" id="GO:0005813">
    <property type="term" value="C:centrosome"/>
    <property type="evidence" value="ECO:0007669"/>
    <property type="project" value="UniProtKB-SubCell"/>
</dbReference>
<evidence type="ECO:0000256" key="5">
    <source>
        <dbReference type="ARBA" id="ARBA00022679"/>
    </source>
</evidence>
<proteinExistence type="inferred from homology"/>
<dbReference type="OrthoDB" id="6111975at2"/>
<dbReference type="GO" id="GO:0004674">
    <property type="term" value="F:protein serine/threonine kinase activity"/>
    <property type="evidence" value="ECO:0007669"/>
    <property type="project" value="UniProtKB-EC"/>
</dbReference>
<feature type="region of interest" description="Disordered" evidence="10">
    <location>
        <begin position="286"/>
        <end position="322"/>
    </location>
</feature>
<dbReference type="GO" id="GO:0000922">
    <property type="term" value="C:spindle pole"/>
    <property type="evidence" value="ECO:0007669"/>
    <property type="project" value="UniProtKB-SubCell"/>
</dbReference>
<feature type="domain" description="Protein kinase" evidence="12">
    <location>
        <begin position="18"/>
        <end position="278"/>
    </location>
</feature>
<dbReference type="PANTHER" id="PTHR43289:SF6">
    <property type="entry name" value="SERINE_THREONINE-PROTEIN KINASE NEKL-3"/>
    <property type="match status" value="1"/>
</dbReference>
<dbReference type="Gene3D" id="1.10.510.10">
    <property type="entry name" value="Transferase(Phosphotransferase) domain 1"/>
    <property type="match status" value="1"/>
</dbReference>
<evidence type="ECO:0000256" key="9">
    <source>
        <dbReference type="ARBA" id="ARBA00023212"/>
    </source>
</evidence>
<dbReference type="Gene3D" id="2.60.120.560">
    <property type="entry name" value="Exo-inulinase, domain 1"/>
    <property type="match status" value="1"/>
</dbReference>
<evidence type="ECO:0000256" key="6">
    <source>
        <dbReference type="ARBA" id="ARBA00022741"/>
    </source>
</evidence>
<evidence type="ECO:0000256" key="1">
    <source>
        <dbReference type="ARBA" id="ARBA00004300"/>
    </source>
</evidence>
<keyword evidence="11" id="KW-0812">Transmembrane</keyword>
<dbReference type="PANTHER" id="PTHR43289">
    <property type="entry name" value="MITOGEN-ACTIVATED PROTEIN KINASE KINASE KINASE 20-RELATED"/>
    <property type="match status" value="1"/>
</dbReference>
<keyword evidence="9" id="KW-0206">Cytoskeleton</keyword>
<name>A0A401Z9E2_9CHLR</name>
<dbReference type="RefSeq" id="WP_126594753.1">
    <property type="nucleotide sequence ID" value="NZ_BIFQ01000001.1"/>
</dbReference>
<dbReference type="PROSITE" id="PS50011">
    <property type="entry name" value="PROTEIN_KINASE_DOM"/>
    <property type="match status" value="1"/>
</dbReference>
<keyword evidence="14" id="KW-1185">Reference proteome</keyword>
<dbReference type="Pfam" id="PF07714">
    <property type="entry name" value="PK_Tyr_Ser-Thr"/>
    <property type="match status" value="1"/>
</dbReference>
<evidence type="ECO:0000256" key="7">
    <source>
        <dbReference type="ARBA" id="ARBA00022777"/>
    </source>
</evidence>
<dbReference type="EC" id="2.7.11.1" evidence="4"/>
<keyword evidence="9" id="KW-0963">Cytoplasm</keyword>
<keyword evidence="6" id="KW-0547">Nucleotide-binding</keyword>
<comment type="similarity">
    <text evidence="3">Belongs to the protein kinase superfamily. NEK Ser/Thr protein kinase family. NIMA subfamily.</text>
</comment>
<dbReference type="Proteomes" id="UP000287224">
    <property type="component" value="Unassembled WGS sequence"/>
</dbReference>
<keyword evidence="11" id="KW-0472">Membrane</keyword>
<evidence type="ECO:0000256" key="8">
    <source>
        <dbReference type="ARBA" id="ARBA00022840"/>
    </source>
</evidence>
<feature type="region of interest" description="Disordered" evidence="10">
    <location>
        <begin position="344"/>
        <end position="410"/>
    </location>
</feature>
<dbReference type="EMBL" id="BIFQ01000001">
    <property type="protein sequence ID" value="GCE03487.1"/>
    <property type="molecule type" value="Genomic_DNA"/>
</dbReference>
<evidence type="ECO:0000256" key="4">
    <source>
        <dbReference type="ARBA" id="ARBA00012513"/>
    </source>
</evidence>
<gene>
    <name evidence="13" type="ORF">KDAU_08160</name>
</gene>
<dbReference type="AlphaFoldDB" id="A0A401Z9E2"/>
<feature type="transmembrane region" description="Helical" evidence="11">
    <location>
        <begin position="496"/>
        <end position="518"/>
    </location>
</feature>
<evidence type="ECO:0000256" key="10">
    <source>
        <dbReference type="SAM" id="MobiDB-lite"/>
    </source>
</evidence>
<dbReference type="InterPro" id="IPR001245">
    <property type="entry name" value="Ser-Thr/Tyr_kinase_cat_dom"/>
</dbReference>
<evidence type="ECO:0000256" key="2">
    <source>
        <dbReference type="ARBA" id="ARBA00004647"/>
    </source>
</evidence>